<reference evidence="1 2" key="1">
    <citation type="submission" date="2019-04" db="EMBL/GenBank/DDBJ databases">
        <title>Microbes associate with the intestines of laboratory mice.</title>
        <authorList>
            <person name="Navarre W."/>
            <person name="Wong E."/>
            <person name="Huang K.C."/>
            <person name="Tropini C."/>
            <person name="Ng K."/>
            <person name="Yu B."/>
        </authorList>
    </citation>
    <scope>NUCLEOTIDE SEQUENCE [LARGE SCALE GENOMIC DNA]</scope>
    <source>
        <strain evidence="1 2">NM48_B13</strain>
    </source>
</reference>
<comment type="caution">
    <text evidence="1">The sequence shown here is derived from an EMBL/GenBank/DDBJ whole genome shotgun (WGS) entry which is preliminary data.</text>
</comment>
<dbReference type="Proteomes" id="UP000309454">
    <property type="component" value="Unassembled WGS sequence"/>
</dbReference>
<organism evidence="1 2">
    <name type="scientific">Parvibacter caecicola</name>
    <dbReference type="NCBI Taxonomy" id="747645"/>
    <lineage>
        <taxon>Bacteria</taxon>
        <taxon>Bacillati</taxon>
        <taxon>Actinomycetota</taxon>
        <taxon>Coriobacteriia</taxon>
        <taxon>Coriobacteriales</taxon>
        <taxon>Coriobacteriaceae</taxon>
        <taxon>Parvibacter</taxon>
    </lineage>
</organism>
<evidence type="ECO:0000313" key="2">
    <source>
        <dbReference type="Proteomes" id="UP000309454"/>
    </source>
</evidence>
<evidence type="ECO:0000313" key="1">
    <source>
        <dbReference type="EMBL" id="TJW10307.1"/>
    </source>
</evidence>
<dbReference type="RefSeq" id="WP_136845934.1">
    <property type="nucleotide sequence ID" value="NZ_SSTM01000004.1"/>
</dbReference>
<dbReference type="InterPro" id="IPR047708">
    <property type="entry name" value="CD1871A-like"/>
</dbReference>
<sequence>MAKGRSIALVAAVAVVAVAAIAWGLAQGEAAVVYNKAARICLECIGIG</sequence>
<dbReference type="AlphaFoldDB" id="A0A4T9T9G9"/>
<name>A0A4T9T9G9_9ACTN</name>
<proteinExistence type="predicted"/>
<dbReference type="EMBL" id="SSTM01000004">
    <property type="protein sequence ID" value="TJW10307.1"/>
    <property type="molecule type" value="Genomic_DNA"/>
</dbReference>
<accession>A0A4T9T9G9</accession>
<protein>
    <submittedName>
        <fullName evidence="1">Thioredoxin</fullName>
    </submittedName>
</protein>
<dbReference type="NCBIfam" id="NF040920">
    <property type="entry name" value="CD1871A_fam"/>
    <property type="match status" value="1"/>
</dbReference>
<keyword evidence="2" id="KW-1185">Reference proteome</keyword>
<gene>
    <name evidence="1" type="ORF">E5982_07100</name>
</gene>